<accession>A0ABN0AZE5</accession>
<name>A0ABN0AZE5_9ACTN</name>
<evidence type="ECO:0000313" key="1">
    <source>
        <dbReference type="EMBL" id="EFL43846.1"/>
    </source>
</evidence>
<protein>
    <submittedName>
        <fullName evidence="1">Uncharacterized protein</fullName>
    </submittedName>
</protein>
<organism evidence="1 2">
    <name type="scientific">Fannyhessea vaginae PB189-T1-4</name>
    <dbReference type="NCBI Taxonomy" id="866774"/>
    <lineage>
        <taxon>Bacteria</taxon>
        <taxon>Bacillati</taxon>
        <taxon>Actinomycetota</taxon>
        <taxon>Coriobacteriia</taxon>
        <taxon>Coriobacteriales</taxon>
        <taxon>Atopobiaceae</taxon>
        <taxon>Fannyhessea</taxon>
    </lineage>
</organism>
<dbReference type="Proteomes" id="UP000004431">
    <property type="component" value="Unassembled WGS sequence"/>
</dbReference>
<proteinExistence type="predicted"/>
<reference evidence="1 2" key="1">
    <citation type="submission" date="2010-08" db="EMBL/GenBank/DDBJ databases">
        <authorList>
            <person name="Durkin A.S."/>
            <person name="Madupu R."/>
            <person name="Torralba M."/>
            <person name="Gillis M."/>
            <person name="Methe B."/>
            <person name="Sutton G."/>
            <person name="Nelson K.E."/>
        </authorList>
    </citation>
    <scope>NUCLEOTIDE SEQUENCE [LARGE SCALE GENOMIC DNA]</scope>
    <source>
        <strain evidence="1 2">PB189-T1-4</strain>
    </source>
</reference>
<dbReference type="EMBL" id="AEDQ01000029">
    <property type="protein sequence ID" value="EFL43846.1"/>
    <property type="molecule type" value="Genomic_DNA"/>
</dbReference>
<gene>
    <name evidence="1" type="ORF">HMPREF9248_0530</name>
</gene>
<comment type="caution">
    <text evidence="1">The sequence shown here is derived from an EMBL/GenBank/DDBJ whole genome shotgun (WGS) entry which is preliminary data.</text>
</comment>
<sequence>MHALSASMCAYMHIFYMHVICTYVRILRSLRPHYEYYYALRCVT</sequence>
<evidence type="ECO:0000313" key="2">
    <source>
        <dbReference type="Proteomes" id="UP000004431"/>
    </source>
</evidence>
<keyword evidence="2" id="KW-1185">Reference proteome</keyword>